<dbReference type="AlphaFoldDB" id="A0A059GCY9"/>
<evidence type="ECO:0000259" key="4">
    <source>
        <dbReference type="PROSITE" id="PS50072"/>
    </source>
</evidence>
<organism evidence="5 6">
    <name type="scientific">Hyphomonas oceanitis SCH89</name>
    <dbReference type="NCBI Taxonomy" id="1280953"/>
    <lineage>
        <taxon>Bacteria</taxon>
        <taxon>Pseudomonadati</taxon>
        <taxon>Pseudomonadota</taxon>
        <taxon>Alphaproteobacteria</taxon>
        <taxon>Hyphomonadales</taxon>
        <taxon>Hyphomonadaceae</taxon>
        <taxon>Hyphomonas</taxon>
    </lineage>
</organism>
<dbReference type="Proteomes" id="UP000024942">
    <property type="component" value="Unassembled WGS sequence"/>
</dbReference>
<reference evidence="5 6" key="1">
    <citation type="journal article" date="2014" name="Antonie Van Leeuwenhoek">
        <title>Hyphomonas beringensis sp. nov. and Hyphomonas chukchiensis sp. nov., isolated from surface seawater of the Bering Sea and Chukchi Sea.</title>
        <authorList>
            <person name="Li C."/>
            <person name="Lai Q."/>
            <person name="Li G."/>
            <person name="Dong C."/>
            <person name="Wang J."/>
            <person name="Liao Y."/>
            <person name="Shao Z."/>
        </authorList>
    </citation>
    <scope>NUCLEOTIDE SEQUENCE [LARGE SCALE GENOMIC DNA]</scope>
    <source>
        <strain evidence="5 6">SCH89</strain>
    </source>
</reference>
<evidence type="ECO:0000256" key="2">
    <source>
        <dbReference type="ARBA" id="ARBA00023235"/>
    </source>
</evidence>
<evidence type="ECO:0000313" key="6">
    <source>
        <dbReference type="Proteomes" id="UP000024942"/>
    </source>
</evidence>
<dbReference type="EMBL" id="ARYL01000001">
    <property type="protein sequence ID" value="KDA04420.1"/>
    <property type="molecule type" value="Genomic_DNA"/>
</dbReference>
<evidence type="ECO:0000256" key="3">
    <source>
        <dbReference type="RuleBase" id="RU363019"/>
    </source>
</evidence>
<dbReference type="PANTHER" id="PTHR45625">
    <property type="entry name" value="PEPTIDYL-PROLYL CIS-TRANS ISOMERASE-RELATED"/>
    <property type="match status" value="1"/>
</dbReference>
<dbReference type="InterPro" id="IPR029000">
    <property type="entry name" value="Cyclophilin-like_dom_sf"/>
</dbReference>
<keyword evidence="1 3" id="KW-0697">Rotamase</keyword>
<dbReference type="InterPro" id="IPR044666">
    <property type="entry name" value="Cyclophilin_A-like"/>
</dbReference>
<proteinExistence type="inferred from homology"/>
<dbReference type="PATRIC" id="fig|1280953.3.peg.202"/>
<keyword evidence="2 3" id="KW-0413">Isomerase</keyword>
<comment type="similarity">
    <text evidence="3">Belongs to the cyclophilin-type PPIase family.</text>
</comment>
<accession>A0A059GCY9</accession>
<comment type="catalytic activity">
    <reaction evidence="3">
        <text>[protein]-peptidylproline (omega=180) = [protein]-peptidylproline (omega=0)</text>
        <dbReference type="Rhea" id="RHEA:16237"/>
        <dbReference type="Rhea" id="RHEA-COMP:10747"/>
        <dbReference type="Rhea" id="RHEA-COMP:10748"/>
        <dbReference type="ChEBI" id="CHEBI:83833"/>
        <dbReference type="ChEBI" id="CHEBI:83834"/>
        <dbReference type="EC" id="5.2.1.8"/>
    </reaction>
</comment>
<name>A0A059GCY9_9PROT</name>
<keyword evidence="6" id="KW-1185">Reference proteome</keyword>
<dbReference type="PANTHER" id="PTHR45625:SF4">
    <property type="entry name" value="PEPTIDYLPROLYL ISOMERASE DOMAIN AND WD REPEAT-CONTAINING PROTEIN 1"/>
    <property type="match status" value="1"/>
</dbReference>
<gene>
    <name evidence="5" type="ORF">HOC_01015</name>
</gene>
<protein>
    <recommendedName>
        <fullName evidence="3">Peptidyl-prolyl cis-trans isomerase</fullName>
        <shortName evidence="3">PPIase</shortName>
        <ecNumber evidence="3">5.2.1.8</ecNumber>
    </recommendedName>
</protein>
<feature type="domain" description="PPIase cyclophilin-type" evidence="4">
    <location>
        <begin position="21"/>
        <end position="194"/>
    </location>
</feature>
<dbReference type="GO" id="GO:0003755">
    <property type="term" value="F:peptidyl-prolyl cis-trans isomerase activity"/>
    <property type="evidence" value="ECO:0007669"/>
    <property type="project" value="UniProtKB-UniRule"/>
</dbReference>
<evidence type="ECO:0000313" key="5">
    <source>
        <dbReference type="EMBL" id="KDA04420.1"/>
    </source>
</evidence>
<dbReference type="Gene3D" id="2.40.100.10">
    <property type="entry name" value="Cyclophilin-like"/>
    <property type="match status" value="1"/>
</dbReference>
<dbReference type="InterPro" id="IPR002130">
    <property type="entry name" value="Cyclophilin-type_PPIase_dom"/>
</dbReference>
<dbReference type="PROSITE" id="PS50072">
    <property type="entry name" value="CSA_PPIASE_2"/>
    <property type="match status" value="1"/>
</dbReference>
<comment type="caution">
    <text evidence="5">The sequence shown here is derived from an EMBL/GenBank/DDBJ whole genome shotgun (WGS) entry which is preliminary data.</text>
</comment>
<evidence type="ECO:0000256" key="1">
    <source>
        <dbReference type="ARBA" id="ARBA00023110"/>
    </source>
</evidence>
<dbReference type="eggNOG" id="COG0652">
    <property type="taxonomic scope" value="Bacteria"/>
</dbReference>
<dbReference type="SUPFAM" id="SSF50891">
    <property type="entry name" value="Cyclophilin-like"/>
    <property type="match status" value="1"/>
</dbReference>
<comment type="function">
    <text evidence="3">PPIases accelerate the folding of proteins. It catalyzes the cis-trans isomerization of proline imidic peptide bonds in oligopeptides.</text>
</comment>
<dbReference type="PRINTS" id="PR00153">
    <property type="entry name" value="CSAPPISMRASE"/>
</dbReference>
<dbReference type="Pfam" id="PF00160">
    <property type="entry name" value="Pro_isomerase"/>
    <property type="match status" value="1"/>
</dbReference>
<sequence length="289" mass="31496">MAQTGDMGAPASEWRRVDPENLVILETTTGPVAIELAADAAPAHVAEFRQAVRAGTYDGEYFYRVIEGHVAQAGLEFEQRLGDWPLLPLEAELTVPAEGFTTLGNADLFAETAGHRDGFAVGREGEQEWLLNCPGALGMARDTGPDTASIEFFIPLAPRRYLDRNYTVFGRVIDGMDNVHRLKRVDPVDEANIPDFFDKGEDAAKDAFAARADRLAGNEILKASLAADLPEASRPVYEVMATPSPEWEALKLSKRDYSGIPAVVHVPPMVLDVCSLPVPARRVEAEPAR</sequence>
<dbReference type="EC" id="5.2.1.8" evidence="3"/>
<dbReference type="STRING" id="1280953.HOC_01015"/>